<dbReference type="Proteomes" id="UP000008914">
    <property type="component" value="Chromosome"/>
</dbReference>
<evidence type="ECO:0000313" key="1">
    <source>
        <dbReference type="EMBL" id="ADU49443.1"/>
    </source>
</evidence>
<dbReference type="InterPro" id="IPR003749">
    <property type="entry name" value="ThiS/MoaD-like"/>
</dbReference>
<accession>E6SAY2</accession>
<dbReference type="AlphaFoldDB" id="E6SAY2"/>
<dbReference type="InterPro" id="IPR016155">
    <property type="entry name" value="Mopterin_synth/thiamin_S_b"/>
</dbReference>
<protein>
    <submittedName>
        <fullName evidence="1">ThiamineS protein</fullName>
    </submittedName>
</protein>
<gene>
    <name evidence="1" type="ordered locus">Intca_2948</name>
</gene>
<dbReference type="STRING" id="710696.Intca_2948"/>
<dbReference type="SUPFAM" id="SSF54285">
    <property type="entry name" value="MoaD/ThiS"/>
    <property type="match status" value="1"/>
</dbReference>
<name>E6SAY2_INTC7</name>
<dbReference type="InterPro" id="IPR012675">
    <property type="entry name" value="Beta-grasp_dom_sf"/>
</dbReference>
<proteinExistence type="predicted"/>
<dbReference type="Pfam" id="PF02597">
    <property type="entry name" value="ThiS"/>
    <property type="match status" value="1"/>
</dbReference>
<dbReference type="Gene3D" id="3.10.20.30">
    <property type="match status" value="1"/>
</dbReference>
<sequence>MGEVGSTEQRPMEPVTDAVTQAVTVRYWAAAREAAGVDSEPLGLAPDATVADVVAVAVAAHPALARVAAVATFLVDGRAARREAAVAPGATVEVLPPFAGG</sequence>
<dbReference type="HOGENOM" id="CLU_114601_2_2_11"/>
<keyword evidence="2" id="KW-1185">Reference proteome</keyword>
<organism evidence="1 2">
    <name type="scientific">Intrasporangium calvum (strain ATCC 23552 / DSM 43043 / JCM 3097 / NBRC 12989 / NCIMB 10167 / NRRL B-3866 / 7 KIP)</name>
    <dbReference type="NCBI Taxonomy" id="710696"/>
    <lineage>
        <taxon>Bacteria</taxon>
        <taxon>Bacillati</taxon>
        <taxon>Actinomycetota</taxon>
        <taxon>Actinomycetes</taxon>
        <taxon>Micrococcales</taxon>
        <taxon>Intrasporangiaceae</taxon>
        <taxon>Intrasporangium</taxon>
    </lineage>
</organism>
<reference evidence="1 2" key="1">
    <citation type="journal article" date="2010" name="Stand. Genomic Sci.">
        <title>Complete genome sequence of Intrasporangium calvum type strain (7 KIP).</title>
        <authorList>
            <person name="Del Rio T.G."/>
            <person name="Chertkov O."/>
            <person name="Yasawong M."/>
            <person name="Lucas S."/>
            <person name="Deshpande S."/>
            <person name="Cheng J.F."/>
            <person name="Detter C."/>
            <person name="Tapia R."/>
            <person name="Han C."/>
            <person name="Goodwin L."/>
            <person name="Pitluck S."/>
            <person name="Liolios K."/>
            <person name="Ivanova N."/>
            <person name="Mavromatis K."/>
            <person name="Pati A."/>
            <person name="Chen A."/>
            <person name="Palaniappan K."/>
            <person name="Land M."/>
            <person name="Hauser L."/>
            <person name="Chang Y.J."/>
            <person name="Jeffries C.D."/>
            <person name="Rohde M."/>
            <person name="Pukall R."/>
            <person name="Sikorski J."/>
            <person name="Goker M."/>
            <person name="Woyke T."/>
            <person name="Bristow J."/>
            <person name="Eisen J.A."/>
            <person name="Markowitz V."/>
            <person name="Hugenholtz P."/>
            <person name="Kyrpides N.C."/>
            <person name="Klenk H.P."/>
            <person name="Lapidus A."/>
        </authorList>
    </citation>
    <scope>NUCLEOTIDE SEQUENCE [LARGE SCALE GENOMIC DNA]</scope>
    <source>
        <strain evidence="2">ATCC 23552 / DSM 43043 / JCM 3097 / NBRC 12989 / 7 KIP</strain>
    </source>
</reference>
<evidence type="ECO:0000313" key="2">
    <source>
        <dbReference type="Proteomes" id="UP000008914"/>
    </source>
</evidence>
<dbReference type="eggNOG" id="COG1977">
    <property type="taxonomic scope" value="Bacteria"/>
</dbReference>
<dbReference type="KEGG" id="ica:Intca_2948"/>
<dbReference type="EMBL" id="CP002343">
    <property type="protein sequence ID" value="ADU49443.1"/>
    <property type="molecule type" value="Genomic_DNA"/>
</dbReference>